<dbReference type="PANTHER" id="PTHR11468:SF3">
    <property type="entry name" value="GLYCOGEN PHOSPHORYLASE, LIVER FORM"/>
    <property type="match status" value="1"/>
</dbReference>
<dbReference type="RefSeq" id="WP_006499193.1">
    <property type="nucleotide sequence ID" value="NZ_CP011013.1"/>
</dbReference>
<dbReference type="Pfam" id="PF00343">
    <property type="entry name" value="Phosphorylase"/>
    <property type="match status" value="1"/>
</dbReference>
<evidence type="ECO:0000256" key="11">
    <source>
        <dbReference type="RuleBase" id="RU000587"/>
    </source>
</evidence>
<comment type="function">
    <text evidence="9">Phosphorylase is an important allosteric enzyme in carbohydrate metabolism. Enzymes from different sources differ in their regulatory mechanisms and in their natural substrates. However, all known phosphorylases share catalytic and structural properties.</text>
</comment>
<dbReference type="STRING" id="1130798.LBLM1_04415"/>
<comment type="function">
    <text evidence="11">Allosteric enzyme that catalyzes the rate-limiting step in glycogen catabolism, the phosphorolytic cleavage of glycogen to produce glucose-1-phosphate, and plays a central role in maintaining cellular and organismal glucose homeostasis.</text>
</comment>
<proteinExistence type="inferred from homology"/>
<dbReference type="FunFam" id="3.40.50.2000:FF:000807">
    <property type="entry name" value="Alpha-glucan phosphorylase 2, cytosolic"/>
    <property type="match status" value="1"/>
</dbReference>
<evidence type="ECO:0000256" key="6">
    <source>
        <dbReference type="ARBA" id="ARBA00022679"/>
    </source>
</evidence>
<comment type="catalytic activity">
    <reaction evidence="1 11">
        <text>[(1-&gt;4)-alpha-D-glucosyl](n) + phosphate = [(1-&gt;4)-alpha-D-glucosyl](n-1) + alpha-D-glucose 1-phosphate</text>
        <dbReference type="Rhea" id="RHEA:41732"/>
        <dbReference type="Rhea" id="RHEA-COMP:9584"/>
        <dbReference type="Rhea" id="RHEA-COMP:9586"/>
        <dbReference type="ChEBI" id="CHEBI:15444"/>
        <dbReference type="ChEBI" id="CHEBI:43474"/>
        <dbReference type="ChEBI" id="CHEBI:58601"/>
        <dbReference type="EC" id="2.4.1.1"/>
    </reaction>
</comment>
<evidence type="ECO:0000256" key="4">
    <source>
        <dbReference type="ARBA" id="ARBA00022533"/>
    </source>
</evidence>
<comment type="similarity">
    <text evidence="3 11">Belongs to the glycogen phosphorylase family.</text>
</comment>
<dbReference type="GO" id="GO:0005980">
    <property type="term" value="P:glycogen catabolic process"/>
    <property type="evidence" value="ECO:0007669"/>
    <property type="project" value="TreeGrafter"/>
</dbReference>
<evidence type="ECO:0000256" key="9">
    <source>
        <dbReference type="ARBA" id="ARBA00025174"/>
    </source>
</evidence>
<keyword evidence="13" id="KW-1185">Reference proteome</keyword>
<evidence type="ECO:0000256" key="5">
    <source>
        <dbReference type="ARBA" id="ARBA00022676"/>
    </source>
</evidence>
<evidence type="ECO:0000313" key="12">
    <source>
        <dbReference type="EMBL" id="AJT50363.1"/>
    </source>
</evidence>
<dbReference type="GO" id="GO:0005737">
    <property type="term" value="C:cytoplasm"/>
    <property type="evidence" value="ECO:0007669"/>
    <property type="project" value="TreeGrafter"/>
</dbReference>
<evidence type="ECO:0000256" key="10">
    <source>
        <dbReference type="PIRSR" id="PIRSR000460-1"/>
    </source>
</evidence>
<dbReference type="InterPro" id="IPR011833">
    <property type="entry name" value="Glycg_phsphrylas"/>
</dbReference>
<accession>A0A0D4CJQ9</accession>
<dbReference type="AlphaFoldDB" id="A0A0D4CJQ9"/>
<keyword evidence="8 11" id="KW-0119">Carbohydrate metabolism</keyword>
<dbReference type="HOGENOM" id="CLU_010198_1_1_9"/>
<keyword evidence="4" id="KW-0021">Allosteric enzyme</keyword>
<dbReference type="InterPro" id="IPR000811">
    <property type="entry name" value="Glyco_trans_35"/>
</dbReference>
<dbReference type="GO" id="GO:0030170">
    <property type="term" value="F:pyridoxal phosphate binding"/>
    <property type="evidence" value="ECO:0007669"/>
    <property type="project" value="InterPro"/>
</dbReference>
<evidence type="ECO:0000256" key="8">
    <source>
        <dbReference type="ARBA" id="ARBA00023277"/>
    </source>
</evidence>
<protein>
    <recommendedName>
        <fullName evidence="11">Alpha-1,4 glucan phosphorylase</fullName>
        <ecNumber evidence="11">2.4.1.1</ecNumber>
    </recommendedName>
</protein>
<evidence type="ECO:0000313" key="13">
    <source>
        <dbReference type="Proteomes" id="UP000003645"/>
    </source>
</evidence>
<evidence type="ECO:0000256" key="1">
    <source>
        <dbReference type="ARBA" id="ARBA00001275"/>
    </source>
</evidence>
<sequence>MSLTKSQFKQDFKRHLKDDLALDIDEASYFDMYKVLAGMVKSAYNQNWHHTWRSYDQQHKKQLYYFSIEFLPGRMLQSNLFNLGWLDIVKDGMKDLGVDFEKIVEQENDMALGNGGLGRLASSFMDALASDGFAGNGNGIRYKYGLFKQKFIDGYQVELPNNWLNEGNVWEERRETHSVMVRFGGQVFLKPQNGQLVPVYEGSQLIKAVPYDTGMVGYENGVVNTLRLWDAEIPEDEESKYRTIDDLRRVEDLTSVLYPDDSTEDGRRMRIRQEYFFVSAGLQSIINHYLKKYDQPLTKLDQYVAVHINDTHPSMAIAELMRLLMDEHGLSWEDAWKVTVNVMSYTNHTIMAEAMERWDINMMQQEVPRVLQIIQEIDRRFVLSLEGKYDQNFINRTRIIANNQVHMAHLAIIGSHSINGVAKLHTELLKKEVLHDFYRLYPERFNNKTNGVTLRRWMAIDNPRLAAILDQEIGTDWRENPLELEKLLKYRSNNKVLDQLIAAKQANKRDLAKFIKQQTGIEVSSKAIFDVQIKRLHAYKRQLLNLLRIVKLYQDLKANPNADIYPRVFIFGAKAAPSYQYAKAVIKCINEVANLVNNDPDIHDKLKVVFLENYNVSLADRIIPAADVSEQISLASKEASGTSNMKLMANGALTVATMDGANIEIHDYVGDDNIFTFGLSSQEVYRYYADNSYHASEYYENDPVIHRVVDAFVDGTIPNISMEGREIFESLVQYNGDQFFVLRDFESYLEAQDKVDQAYRNPKHWAQMSLINTANAGHFSSDLTIDRYVDDVWKLTPNK</sequence>
<dbReference type="EC" id="2.4.1.1" evidence="11"/>
<dbReference type="GO" id="GO:0008184">
    <property type="term" value="F:glycogen phosphorylase activity"/>
    <property type="evidence" value="ECO:0007669"/>
    <property type="project" value="InterPro"/>
</dbReference>
<dbReference type="Gene3D" id="3.40.50.2000">
    <property type="entry name" value="Glycogen Phosphorylase B"/>
    <property type="match status" value="2"/>
</dbReference>
<dbReference type="Proteomes" id="UP000003645">
    <property type="component" value="Chromosome"/>
</dbReference>
<dbReference type="SUPFAM" id="SSF53756">
    <property type="entry name" value="UDP-Glycosyltransferase/glycogen phosphorylase"/>
    <property type="match status" value="1"/>
</dbReference>
<gene>
    <name evidence="12" type="ORF">LBLM1_04415</name>
</gene>
<dbReference type="FunFam" id="3.40.50.2000:FF:000003">
    <property type="entry name" value="Alpha-1,4 glucan phosphorylase"/>
    <property type="match status" value="1"/>
</dbReference>
<comment type="cofactor">
    <cofactor evidence="2 11">
        <name>pyridoxal 5'-phosphate</name>
        <dbReference type="ChEBI" id="CHEBI:597326"/>
    </cofactor>
</comment>
<evidence type="ECO:0000256" key="7">
    <source>
        <dbReference type="ARBA" id="ARBA00022898"/>
    </source>
</evidence>
<keyword evidence="7 10" id="KW-0663">Pyridoxal phosphate</keyword>
<dbReference type="OrthoDB" id="9760804at2"/>
<dbReference type="PANTHER" id="PTHR11468">
    <property type="entry name" value="GLYCOGEN PHOSPHORYLASE"/>
    <property type="match status" value="1"/>
</dbReference>
<organism evidence="12 13">
    <name type="scientific">Limosilactobacillus mucosae LM1</name>
    <dbReference type="NCBI Taxonomy" id="1130798"/>
    <lineage>
        <taxon>Bacteria</taxon>
        <taxon>Bacillati</taxon>
        <taxon>Bacillota</taxon>
        <taxon>Bacilli</taxon>
        <taxon>Lactobacillales</taxon>
        <taxon>Lactobacillaceae</taxon>
        <taxon>Limosilactobacillus</taxon>
    </lineage>
</organism>
<feature type="modified residue" description="N6-(pyridoxal phosphate)lysine" evidence="10">
    <location>
        <position position="646"/>
    </location>
</feature>
<reference evidence="12 13" key="1">
    <citation type="journal article" date="2012" name="J. Bacteriol.">
        <title>Genome sequence of Lactobacillus mucosae LM1, isolated from piglet feces.</title>
        <authorList>
            <person name="Lee J.H."/>
            <person name="Valeriano V.D."/>
            <person name="Shin Y.R."/>
            <person name="Chae J.P."/>
            <person name="Kim G.B."/>
            <person name="Ham J.S."/>
            <person name="Chun J."/>
            <person name="Kang D.K."/>
        </authorList>
    </citation>
    <scope>NUCLEOTIDE SEQUENCE [LARGE SCALE GENOMIC DNA]</scope>
    <source>
        <strain evidence="12 13">LM1</strain>
    </source>
</reference>
<name>A0A0D4CJQ9_LIMMU</name>
<keyword evidence="5 11" id="KW-0328">Glycosyltransferase</keyword>
<dbReference type="CDD" id="cd04300">
    <property type="entry name" value="GT35_Glycogen_Phosphorylase"/>
    <property type="match status" value="1"/>
</dbReference>
<dbReference type="EMBL" id="CP011013">
    <property type="protein sequence ID" value="AJT50363.1"/>
    <property type="molecule type" value="Genomic_DNA"/>
</dbReference>
<dbReference type="KEGG" id="lmu:LBLM1_04415"/>
<evidence type="ECO:0000256" key="2">
    <source>
        <dbReference type="ARBA" id="ARBA00001933"/>
    </source>
</evidence>
<dbReference type="PIRSF" id="PIRSF000460">
    <property type="entry name" value="Pprylas_GlgP"/>
    <property type="match status" value="1"/>
</dbReference>
<dbReference type="NCBIfam" id="TIGR02093">
    <property type="entry name" value="P_ylase"/>
    <property type="match status" value="1"/>
</dbReference>
<keyword evidence="6 11" id="KW-0808">Transferase</keyword>
<evidence type="ECO:0000256" key="3">
    <source>
        <dbReference type="ARBA" id="ARBA00006047"/>
    </source>
</evidence>